<evidence type="ECO:0008006" key="5">
    <source>
        <dbReference type="Google" id="ProtNLM"/>
    </source>
</evidence>
<dbReference type="Proteomes" id="UP001221898">
    <property type="component" value="Unassembled WGS sequence"/>
</dbReference>
<keyword evidence="2" id="KW-0732">Signal</keyword>
<evidence type="ECO:0000256" key="1">
    <source>
        <dbReference type="SAM" id="MobiDB-lite"/>
    </source>
</evidence>
<protein>
    <recommendedName>
        <fullName evidence="5">Secreted protein</fullName>
    </recommendedName>
</protein>
<gene>
    <name evidence="3" type="ORF">AAFF_G00108340</name>
</gene>
<feature type="signal peptide" evidence="2">
    <location>
        <begin position="1"/>
        <end position="17"/>
    </location>
</feature>
<evidence type="ECO:0000313" key="4">
    <source>
        <dbReference type="Proteomes" id="UP001221898"/>
    </source>
</evidence>
<feature type="chain" id="PRO_5042122967" description="Secreted protein" evidence="2">
    <location>
        <begin position="18"/>
        <end position="98"/>
    </location>
</feature>
<keyword evidence="4" id="KW-1185">Reference proteome</keyword>
<name>A0AAD7RU53_9TELE</name>
<feature type="region of interest" description="Disordered" evidence="1">
    <location>
        <begin position="60"/>
        <end position="83"/>
    </location>
</feature>
<comment type="caution">
    <text evidence="3">The sequence shown here is derived from an EMBL/GenBank/DDBJ whole genome shotgun (WGS) entry which is preliminary data.</text>
</comment>
<dbReference type="EMBL" id="JAINUG010000171">
    <property type="protein sequence ID" value="KAJ8390265.1"/>
    <property type="molecule type" value="Genomic_DNA"/>
</dbReference>
<proteinExistence type="predicted"/>
<sequence length="98" mass="10984">MIYVLWFWLARSEALLGKDNGAPGRPCKPSRVIVPRALRLRLPAAMGDDGSRGPCWCGVHRHPDTEPRSPPARDQVTPRHKRTGNCSNSLRLTLFIDL</sequence>
<organism evidence="3 4">
    <name type="scientific">Aldrovandia affinis</name>
    <dbReference type="NCBI Taxonomy" id="143900"/>
    <lineage>
        <taxon>Eukaryota</taxon>
        <taxon>Metazoa</taxon>
        <taxon>Chordata</taxon>
        <taxon>Craniata</taxon>
        <taxon>Vertebrata</taxon>
        <taxon>Euteleostomi</taxon>
        <taxon>Actinopterygii</taxon>
        <taxon>Neopterygii</taxon>
        <taxon>Teleostei</taxon>
        <taxon>Notacanthiformes</taxon>
        <taxon>Halosauridae</taxon>
        <taxon>Aldrovandia</taxon>
    </lineage>
</organism>
<accession>A0AAD7RU53</accession>
<reference evidence="3" key="1">
    <citation type="journal article" date="2023" name="Science">
        <title>Genome structures resolve the early diversification of teleost fishes.</title>
        <authorList>
            <person name="Parey E."/>
            <person name="Louis A."/>
            <person name="Montfort J."/>
            <person name="Bouchez O."/>
            <person name="Roques C."/>
            <person name="Iampietro C."/>
            <person name="Lluch J."/>
            <person name="Castinel A."/>
            <person name="Donnadieu C."/>
            <person name="Desvignes T."/>
            <person name="Floi Bucao C."/>
            <person name="Jouanno E."/>
            <person name="Wen M."/>
            <person name="Mejri S."/>
            <person name="Dirks R."/>
            <person name="Jansen H."/>
            <person name="Henkel C."/>
            <person name="Chen W.J."/>
            <person name="Zahm M."/>
            <person name="Cabau C."/>
            <person name="Klopp C."/>
            <person name="Thompson A.W."/>
            <person name="Robinson-Rechavi M."/>
            <person name="Braasch I."/>
            <person name="Lecointre G."/>
            <person name="Bobe J."/>
            <person name="Postlethwait J.H."/>
            <person name="Berthelot C."/>
            <person name="Roest Crollius H."/>
            <person name="Guiguen Y."/>
        </authorList>
    </citation>
    <scope>NUCLEOTIDE SEQUENCE</scope>
    <source>
        <strain evidence="3">NC1722</strain>
    </source>
</reference>
<evidence type="ECO:0000256" key="2">
    <source>
        <dbReference type="SAM" id="SignalP"/>
    </source>
</evidence>
<evidence type="ECO:0000313" key="3">
    <source>
        <dbReference type="EMBL" id="KAJ8390265.1"/>
    </source>
</evidence>
<dbReference type="AlphaFoldDB" id="A0AAD7RU53"/>